<sequence length="296" mass="30170">MAMTDLVFDVTVCLLLVSASIGLVVTADAGADTGLNGDAAVDADGVASSLATSTATVNYSLAPGVDAADPSLLDADGVDPRELERTAHGSLAGLLARATLGAVTVDGARVTRARDDFRKRAAARVASELPTRGVSVAVSWTPFPGSSVRASDALGPEPPSSATVHSATLDVPSGFPAAREDAVAASDDGFDAVARLVADRTVAGLFPPALARLALRGDEPVSTLMAHRYERAGALAGASVAPEVAREETRAANADLAAALNPRFAKTMRARYDTPRAAAEAVSVGRVTIVVRTWSL</sequence>
<gene>
    <name evidence="1" type="ORF">C438_19040</name>
</gene>
<evidence type="ECO:0000313" key="2">
    <source>
        <dbReference type="Proteomes" id="UP000011553"/>
    </source>
</evidence>
<proteinExistence type="predicted"/>
<dbReference type="Pfam" id="PF23955">
    <property type="entry name" value="DUF7284"/>
    <property type="match status" value="1"/>
</dbReference>
<protein>
    <submittedName>
        <fullName evidence="1">Uncharacterized protein</fullName>
    </submittedName>
</protein>
<dbReference type="EMBL" id="AOLP01000019">
    <property type="protein sequence ID" value="EMA00579.1"/>
    <property type="molecule type" value="Genomic_DNA"/>
</dbReference>
<name>M0IXS6_9EURY</name>
<evidence type="ECO:0000313" key="1">
    <source>
        <dbReference type="EMBL" id="EMA00579.1"/>
    </source>
</evidence>
<organism evidence="1 2">
    <name type="scientific">Haloferax denitrificans ATCC 35960</name>
    <dbReference type="NCBI Taxonomy" id="662478"/>
    <lineage>
        <taxon>Archaea</taxon>
        <taxon>Methanobacteriati</taxon>
        <taxon>Methanobacteriota</taxon>
        <taxon>Stenosarchaea group</taxon>
        <taxon>Halobacteria</taxon>
        <taxon>Halobacteriales</taxon>
        <taxon>Haloferacaceae</taxon>
        <taxon>Haloferax</taxon>
    </lineage>
</organism>
<dbReference type="PATRIC" id="fig|662478.6.peg.3764"/>
<accession>M0IXS6</accession>
<reference evidence="1 2" key="1">
    <citation type="journal article" date="2014" name="PLoS Genet.">
        <title>Phylogenetically driven sequencing of extremely halophilic archaea reveals strategies for static and dynamic osmo-response.</title>
        <authorList>
            <person name="Becker E.A."/>
            <person name="Seitzer P.M."/>
            <person name="Tritt A."/>
            <person name="Larsen D."/>
            <person name="Krusor M."/>
            <person name="Yao A.I."/>
            <person name="Wu D."/>
            <person name="Madern D."/>
            <person name="Eisen J.A."/>
            <person name="Darling A.E."/>
            <person name="Facciotti M.T."/>
        </authorList>
    </citation>
    <scope>NUCLEOTIDE SEQUENCE [LARGE SCALE GENOMIC DNA]</scope>
    <source>
        <strain evidence="1 2">ATCC 35960</strain>
    </source>
</reference>
<keyword evidence="2" id="KW-1185">Reference proteome</keyword>
<dbReference type="InterPro" id="IPR055708">
    <property type="entry name" value="DUF7284"/>
</dbReference>
<comment type="caution">
    <text evidence="1">The sequence shown here is derived from an EMBL/GenBank/DDBJ whole genome shotgun (WGS) entry which is preliminary data.</text>
</comment>
<dbReference type="Proteomes" id="UP000011553">
    <property type="component" value="Unassembled WGS sequence"/>
</dbReference>
<dbReference type="AlphaFoldDB" id="M0IXS6"/>